<organism evidence="2 3">
    <name type="scientific">Ciceribacter ferrooxidans</name>
    <dbReference type="NCBI Taxonomy" id="2509717"/>
    <lineage>
        <taxon>Bacteria</taxon>
        <taxon>Pseudomonadati</taxon>
        <taxon>Pseudomonadota</taxon>
        <taxon>Alphaproteobacteria</taxon>
        <taxon>Hyphomicrobiales</taxon>
        <taxon>Rhizobiaceae</taxon>
        <taxon>Ciceribacter</taxon>
    </lineage>
</organism>
<dbReference type="SUPFAM" id="SSF54909">
    <property type="entry name" value="Dimeric alpha+beta barrel"/>
    <property type="match status" value="1"/>
</dbReference>
<keyword evidence="2" id="KW-0503">Monooxygenase</keyword>
<proteinExistence type="predicted"/>
<dbReference type="OrthoDB" id="287932at2"/>
<dbReference type="GO" id="GO:0004497">
    <property type="term" value="F:monooxygenase activity"/>
    <property type="evidence" value="ECO:0007669"/>
    <property type="project" value="UniProtKB-KW"/>
</dbReference>
<keyword evidence="2" id="KW-0560">Oxidoreductase</keyword>
<reference evidence="2 3" key="1">
    <citation type="submission" date="2019-01" db="EMBL/GenBank/DDBJ databases">
        <authorList>
            <person name="Deng T."/>
        </authorList>
    </citation>
    <scope>NUCLEOTIDE SEQUENCE [LARGE SCALE GENOMIC DNA]</scope>
    <source>
        <strain evidence="2 3">F8825</strain>
    </source>
</reference>
<protein>
    <submittedName>
        <fullName evidence="2">Antibiotic biosynthesis monooxygenase</fullName>
    </submittedName>
</protein>
<dbReference type="PANTHER" id="PTHR33336">
    <property type="entry name" value="QUINOL MONOOXYGENASE YGIN-RELATED"/>
    <property type="match status" value="1"/>
</dbReference>
<dbReference type="EMBL" id="SDVB01000191">
    <property type="protein sequence ID" value="RYC15709.1"/>
    <property type="molecule type" value="Genomic_DNA"/>
</dbReference>
<accession>A0A4Q2TEG5</accession>
<comment type="caution">
    <text evidence="2">The sequence shown here is derived from an EMBL/GenBank/DDBJ whole genome shotgun (WGS) entry which is preliminary data.</text>
</comment>
<dbReference type="AlphaFoldDB" id="A0A4Q2TEG5"/>
<dbReference type="PANTHER" id="PTHR33336:SF3">
    <property type="entry name" value="ABM DOMAIN-CONTAINING PROTEIN"/>
    <property type="match status" value="1"/>
</dbReference>
<evidence type="ECO:0000313" key="2">
    <source>
        <dbReference type="EMBL" id="RYC15709.1"/>
    </source>
</evidence>
<dbReference type="RefSeq" id="WP_112691364.1">
    <property type="nucleotide sequence ID" value="NZ_SDVB01000191.1"/>
</dbReference>
<evidence type="ECO:0000313" key="3">
    <source>
        <dbReference type="Proteomes" id="UP000291088"/>
    </source>
</evidence>
<dbReference type="PROSITE" id="PS51725">
    <property type="entry name" value="ABM"/>
    <property type="match status" value="1"/>
</dbReference>
<sequence>MYLLLAELSARPSCAGEVEDVLRELVEIAGTEAGNIRYAVHRQKENPDTFVIYELYRNVAACDEHLASTPVKLAMQRFETLLSAPPRVIFCDLVAMSELGCVQV</sequence>
<dbReference type="Gene3D" id="3.30.70.100">
    <property type="match status" value="1"/>
</dbReference>
<evidence type="ECO:0000259" key="1">
    <source>
        <dbReference type="PROSITE" id="PS51725"/>
    </source>
</evidence>
<dbReference type="Proteomes" id="UP000291088">
    <property type="component" value="Unassembled WGS sequence"/>
</dbReference>
<keyword evidence="3" id="KW-1185">Reference proteome</keyword>
<gene>
    <name evidence="2" type="ORF">EUU22_08810</name>
</gene>
<feature type="domain" description="ABM" evidence="1">
    <location>
        <begin position="2"/>
        <end position="90"/>
    </location>
</feature>
<dbReference type="InterPro" id="IPR011008">
    <property type="entry name" value="Dimeric_a/b-barrel"/>
</dbReference>
<dbReference type="InterPro" id="IPR007138">
    <property type="entry name" value="ABM_dom"/>
</dbReference>
<name>A0A4Q2TEG5_9HYPH</name>
<dbReference type="InterPro" id="IPR050744">
    <property type="entry name" value="AI-2_Isomerase_LsrG"/>
</dbReference>
<dbReference type="Pfam" id="PF03992">
    <property type="entry name" value="ABM"/>
    <property type="match status" value="1"/>
</dbReference>